<dbReference type="EMBL" id="CM056815">
    <property type="protein sequence ID" value="KAJ8631327.1"/>
    <property type="molecule type" value="Genomic_DNA"/>
</dbReference>
<organism evidence="1 2">
    <name type="scientific">Persea americana</name>
    <name type="common">Avocado</name>
    <dbReference type="NCBI Taxonomy" id="3435"/>
    <lineage>
        <taxon>Eukaryota</taxon>
        <taxon>Viridiplantae</taxon>
        <taxon>Streptophyta</taxon>
        <taxon>Embryophyta</taxon>
        <taxon>Tracheophyta</taxon>
        <taxon>Spermatophyta</taxon>
        <taxon>Magnoliopsida</taxon>
        <taxon>Magnoliidae</taxon>
        <taxon>Laurales</taxon>
        <taxon>Lauraceae</taxon>
        <taxon>Persea</taxon>
    </lineage>
</organism>
<comment type="caution">
    <text evidence="1">The sequence shown here is derived from an EMBL/GenBank/DDBJ whole genome shotgun (WGS) entry which is preliminary data.</text>
</comment>
<dbReference type="Proteomes" id="UP001234297">
    <property type="component" value="Chromosome 7"/>
</dbReference>
<protein>
    <submittedName>
        <fullName evidence="1">Uncharacterized protein</fullName>
    </submittedName>
</protein>
<reference evidence="1 2" key="1">
    <citation type="journal article" date="2022" name="Hortic Res">
        <title>A haplotype resolved chromosomal level avocado genome allows analysis of novel avocado genes.</title>
        <authorList>
            <person name="Nath O."/>
            <person name="Fletcher S.J."/>
            <person name="Hayward A."/>
            <person name="Shaw L.M."/>
            <person name="Masouleh A.K."/>
            <person name="Furtado A."/>
            <person name="Henry R.J."/>
            <person name="Mitter N."/>
        </authorList>
    </citation>
    <scope>NUCLEOTIDE SEQUENCE [LARGE SCALE GENOMIC DNA]</scope>
    <source>
        <strain evidence="2">cv. Hass</strain>
    </source>
</reference>
<accession>A0ACC2LD81</accession>
<name>A0ACC2LD81_PERAE</name>
<keyword evidence="2" id="KW-1185">Reference proteome</keyword>
<evidence type="ECO:0000313" key="2">
    <source>
        <dbReference type="Proteomes" id="UP001234297"/>
    </source>
</evidence>
<sequence length="124" mass="13601">MDSTITIDQIIDIPTDHTLSSVVDSLSPPPPTKSSQKMIFKIAVPAIFVTASGIANLPLELPAESFNKLFSEVYIFVVFICFSFGMGLLLFSVGLPHGPISVSLAKKLMWVLLAVVRIWPLEHF</sequence>
<gene>
    <name evidence="1" type="ORF">MRB53_024650</name>
</gene>
<proteinExistence type="predicted"/>
<evidence type="ECO:0000313" key="1">
    <source>
        <dbReference type="EMBL" id="KAJ8631327.1"/>
    </source>
</evidence>